<evidence type="ECO:0000313" key="2">
    <source>
        <dbReference type="EMBL" id="SHN76548.1"/>
    </source>
</evidence>
<dbReference type="InterPro" id="IPR011009">
    <property type="entry name" value="Kinase-like_dom_sf"/>
</dbReference>
<dbReference type="Gene3D" id="3.90.1200.10">
    <property type="match status" value="1"/>
</dbReference>
<dbReference type="Gene3D" id="3.30.200.20">
    <property type="entry name" value="Phosphorylase Kinase, domain 1"/>
    <property type="match status" value="1"/>
</dbReference>
<accession>A0A1M7U0Q5</accession>
<dbReference type="InterPro" id="IPR051678">
    <property type="entry name" value="AGP_Transferase"/>
</dbReference>
<gene>
    <name evidence="2" type="ORF">SAMN05660350_02447</name>
</gene>
<dbReference type="AlphaFoldDB" id="A0A1M7U0Q5"/>
<proteinExistence type="predicted"/>
<dbReference type="InterPro" id="IPR002575">
    <property type="entry name" value="Aminoglycoside_PTrfase"/>
</dbReference>
<dbReference type="EMBL" id="FRDM01000010">
    <property type="protein sequence ID" value="SHN76548.1"/>
    <property type="molecule type" value="Genomic_DNA"/>
</dbReference>
<evidence type="ECO:0000259" key="1">
    <source>
        <dbReference type="Pfam" id="PF01636"/>
    </source>
</evidence>
<dbReference type="SUPFAM" id="SSF56112">
    <property type="entry name" value="Protein kinase-like (PK-like)"/>
    <property type="match status" value="1"/>
</dbReference>
<dbReference type="Pfam" id="PF01636">
    <property type="entry name" value="APH"/>
    <property type="match status" value="1"/>
</dbReference>
<sequence>MSGAVGTPGPVAEPSAARAVRALRRHAPELADLPLRELGHGLDNTAFVVGELVLRVAEGPDVQREAGLLAFLAPRLPLAVPVPVFADGDAGVLGHRLLPGRPLLARTPAPGTAAVLGRFLRDLHAVDPGAVRAFVDEEDADPAEWLGGLDGPAELLRVVRSSVPRSSPRRVVAHADLGAEHLLAEGTRVTGVIDWSDCAVTDPALDFARLHRDFGPAFLAEALQAYGGLPDAGPRIQFFARCAALEDLEYGLRTGRAEYAEAARRSIAWLFST</sequence>
<feature type="domain" description="Aminoglycoside phosphotransferase" evidence="1">
    <location>
        <begin position="35"/>
        <end position="232"/>
    </location>
</feature>
<reference evidence="2 3" key="1">
    <citation type="submission" date="2016-12" db="EMBL/GenBank/DDBJ databases">
        <authorList>
            <person name="Song W.-J."/>
            <person name="Kurnit D.M."/>
        </authorList>
    </citation>
    <scope>NUCLEOTIDE SEQUENCE [LARGE SCALE GENOMIC DNA]</scope>
    <source>
        <strain evidence="2 3">DSM 43162</strain>
    </source>
</reference>
<name>A0A1M7U0Q5_9ACTN</name>
<dbReference type="Proteomes" id="UP000184428">
    <property type="component" value="Unassembled WGS sequence"/>
</dbReference>
<dbReference type="GO" id="GO:0016740">
    <property type="term" value="F:transferase activity"/>
    <property type="evidence" value="ECO:0007669"/>
    <property type="project" value="UniProtKB-KW"/>
</dbReference>
<protein>
    <submittedName>
        <fullName evidence="2">Phosphotransferase enzyme family protein</fullName>
    </submittedName>
</protein>
<keyword evidence="2" id="KW-0808">Transferase</keyword>
<evidence type="ECO:0000313" key="3">
    <source>
        <dbReference type="Proteomes" id="UP000184428"/>
    </source>
</evidence>
<organism evidence="2 3">
    <name type="scientific">Geodermatophilus obscurus</name>
    <dbReference type="NCBI Taxonomy" id="1861"/>
    <lineage>
        <taxon>Bacteria</taxon>
        <taxon>Bacillati</taxon>
        <taxon>Actinomycetota</taxon>
        <taxon>Actinomycetes</taxon>
        <taxon>Geodermatophilales</taxon>
        <taxon>Geodermatophilaceae</taxon>
        <taxon>Geodermatophilus</taxon>
    </lineage>
</organism>
<dbReference type="PANTHER" id="PTHR21310">
    <property type="entry name" value="AMINOGLYCOSIDE PHOSPHOTRANSFERASE-RELATED-RELATED"/>
    <property type="match status" value="1"/>
</dbReference>